<dbReference type="GO" id="GO:0003676">
    <property type="term" value="F:nucleic acid binding"/>
    <property type="evidence" value="ECO:0007669"/>
    <property type="project" value="InterPro"/>
</dbReference>
<keyword evidence="3" id="KW-1185">Reference proteome</keyword>
<gene>
    <name evidence="2" type="ORF">C2S53_015017</name>
</gene>
<dbReference type="CDD" id="cd06222">
    <property type="entry name" value="RNase_H_like"/>
    <property type="match status" value="1"/>
</dbReference>
<protein>
    <recommendedName>
        <fullName evidence="1">RNase H type-1 domain-containing protein</fullName>
    </recommendedName>
</protein>
<comment type="caution">
    <text evidence="2">The sequence shown here is derived from an EMBL/GenBank/DDBJ whole genome shotgun (WGS) entry which is preliminary data.</text>
</comment>
<dbReference type="PANTHER" id="PTHR47723">
    <property type="entry name" value="OS05G0353850 PROTEIN"/>
    <property type="match status" value="1"/>
</dbReference>
<dbReference type="SUPFAM" id="SSF53098">
    <property type="entry name" value="Ribonuclease H-like"/>
    <property type="match status" value="1"/>
</dbReference>
<accession>A0AAD4IXM6</accession>
<organism evidence="2 3">
    <name type="scientific">Perilla frutescens var. hirtella</name>
    <name type="common">Perilla citriodora</name>
    <name type="synonym">Perilla setoyensis</name>
    <dbReference type="NCBI Taxonomy" id="608512"/>
    <lineage>
        <taxon>Eukaryota</taxon>
        <taxon>Viridiplantae</taxon>
        <taxon>Streptophyta</taxon>
        <taxon>Embryophyta</taxon>
        <taxon>Tracheophyta</taxon>
        <taxon>Spermatophyta</taxon>
        <taxon>Magnoliopsida</taxon>
        <taxon>eudicotyledons</taxon>
        <taxon>Gunneridae</taxon>
        <taxon>Pentapetalae</taxon>
        <taxon>asterids</taxon>
        <taxon>lamiids</taxon>
        <taxon>Lamiales</taxon>
        <taxon>Lamiaceae</taxon>
        <taxon>Nepetoideae</taxon>
        <taxon>Elsholtzieae</taxon>
        <taxon>Perilla</taxon>
    </lineage>
</organism>
<dbReference type="PANTHER" id="PTHR47723:SF19">
    <property type="entry name" value="POLYNUCLEOTIDYL TRANSFERASE, RIBONUCLEASE H-LIKE SUPERFAMILY PROTEIN"/>
    <property type="match status" value="1"/>
</dbReference>
<dbReference type="Gene3D" id="3.30.420.10">
    <property type="entry name" value="Ribonuclease H-like superfamily/Ribonuclease H"/>
    <property type="match status" value="1"/>
</dbReference>
<reference evidence="2 3" key="1">
    <citation type="journal article" date="2021" name="Nat. Commun.">
        <title>Incipient diploidization of the medicinal plant Perilla within 10,000 years.</title>
        <authorList>
            <person name="Zhang Y."/>
            <person name="Shen Q."/>
            <person name="Leng L."/>
            <person name="Zhang D."/>
            <person name="Chen S."/>
            <person name="Shi Y."/>
            <person name="Ning Z."/>
            <person name="Chen S."/>
        </authorList>
    </citation>
    <scope>NUCLEOTIDE SEQUENCE [LARGE SCALE GENOMIC DNA]</scope>
    <source>
        <strain evidence="3">cv. PC099</strain>
    </source>
</reference>
<dbReference type="InterPro" id="IPR036397">
    <property type="entry name" value="RNaseH_sf"/>
</dbReference>
<evidence type="ECO:0000259" key="1">
    <source>
        <dbReference type="Pfam" id="PF13456"/>
    </source>
</evidence>
<dbReference type="AlphaFoldDB" id="A0AAD4IXM6"/>
<proteinExistence type="predicted"/>
<name>A0AAD4IXM6_PERFH</name>
<dbReference type="EMBL" id="SDAM02000986">
    <property type="protein sequence ID" value="KAH6823276.1"/>
    <property type="molecule type" value="Genomic_DNA"/>
</dbReference>
<sequence length="122" mass="13528">MDFDARTAQCHLRLNSESWVKLNSDGSFDRAQQTAAGGGLLRDHRGELITSYCLPLQASSSFEAEFRSLLQGLLLLPQMASHIWIELDAAAVVTVITSDARGSGQLREVFSRLRLILRDCHV</sequence>
<dbReference type="InterPro" id="IPR053151">
    <property type="entry name" value="RNase_H-like"/>
</dbReference>
<evidence type="ECO:0000313" key="3">
    <source>
        <dbReference type="Proteomes" id="UP001190926"/>
    </source>
</evidence>
<dbReference type="Pfam" id="PF13456">
    <property type="entry name" value="RVT_3"/>
    <property type="match status" value="1"/>
</dbReference>
<dbReference type="Proteomes" id="UP001190926">
    <property type="component" value="Unassembled WGS sequence"/>
</dbReference>
<feature type="domain" description="RNase H type-1" evidence="1">
    <location>
        <begin position="23"/>
        <end position="116"/>
    </location>
</feature>
<dbReference type="InterPro" id="IPR044730">
    <property type="entry name" value="RNase_H-like_dom_plant"/>
</dbReference>
<dbReference type="InterPro" id="IPR012337">
    <property type="entry name" value="RNaseH-like_sf"/>
</dbReference>
<dbReference type="GO" id="GO:0004523">
    <property type="term" value="F:RNA-DNA hybrid ribonuclease activity"/>
    <property type="evidence" value="ECO:0007669"/>
    <property type="project" value="InterPro"/>
</dbReference>
<evidence type="ECO:0000313" key="2">
    <source>
        <dbReference type="EMBL" id="KAH6823276.1"/>
    </source>
</evidence>
<dbReference type="InterPro" id="IPR002156">
    <property type="entry name" value="RNaseH_domain"/>
</dbReference>